<reference evidence="1 2" key="1">
    <citation type="submission" date="2023-11" db="EMBL/GenBank/DDBJ databases">
        <authorList>
            <person name="Cook R."/>
            <person name="Crisci M."/>
            <person name="Pye H."/>
            <person name="Adriaenssens E."/>
            <person name="Santini J."/>
        </authorList>
    </citation>
    <scope>NUCLEOTIDE SEQUENCE [LARGE SCALE GENOMIC DNA]</scope>
    <source>
        <strain evidence="1">Lak_Megaphage_RVC_JS4_GC31</strain>
    </source>
</reference>
<name>A0ABZ0Z1H8_9CAUD</name>
<protein>
    <recommendedName>
        <fullName evidence="3">Endonuclease</fullName>
    </recommendedName>
</protein>
<dbReference type="Proteomes" id="UP001349343">
    <property type="component" value="Segment"/>
</dbReference>
<evidence type="ECO:0000313" key="1">
    <source>
        <dbReference type="EMBL" id="WQJ53043.1"/>
    </source>
</evidence>
<evidence type="ECO:0000313" key="2">
    <source>
        <dbReference type="Proteomes" id="UP001349343"/>
    </source>
</evidence>
<dbReference type="Gene3D" id="3.40.91.30">
    <property type="match status" value="1"/>
</dbReference>
<dbReference type="EMBL" id="OR769222">
    <property type="protein sequence ID" value="WQJ53043.1"/>
    <property type="molecule type" value="Genomic_DNA"/>
</dbReference>
<organism evidence="1 2">
    <name type="scientific">phage Lak_Megaphage_RVC_JS4_GC31</name>
    <dbReference type="NCBI Taxonomy" id="3109228"/>
    <lineage>
        <taxon>Viruses</taxon>
        <taxon>Duplodnaviria</taxon>
        <taxon>Heunggongvirae</taxon>
        <taxon>Uroviricota</taxon>
        <taxon>Caudoviricetes</taxon>
        <taxon>Caudoviricetes code 15 clade</taxon>
    </lineage>
</organism>
<sequence>MVCENCGKQHNGLFGSGRFCCKSCAVSFTNKQRTLKEETRNKISETLKILHKPKIKYCKFCGSIIQKPRTQYCCKEHRIIFAYRLPTLIKYFAFDTTTLGTHDAIKEYDRIRQMLYNLYWTEHKSSADIAKMFNYTTHVENITNKLFKMLDIPKKSVSQAVHENYLSGKLNNIQSNSRYKCGWHSTWSNKQVYLRSSYELDYAKQLDESKTDYEVETLRIRYFCTKDNKYKVAIPDFYIPTTNTIVEVKSNYTLDVGNMRDKVKSYIENGYNFKLILEHKEVDIDKIEIITQ</sequence>
<proteinExistence type="predicted"/>
<evidence type="ECO:0008006" key="3">
    <source>
        <dbReference type="Google" id="ProtNLM"/>
    </source>
</evidence>
<keyword evidence="2" id="KW-1185">Reference proteome</keyword>
<accession>A0ABZ0Z1H8</accession>